<protein>
    <recommendedName>
        <fullName evidence="2">adenine deaminase</fullName>
        <ecNumber evidence="2">3.5.4.2</ecNumber>
    </recommendedName>
</protein>
<evidence type="ECO:0000256" key="4">
    <source>
        <dbReference type="ARBA" id="ARBA00047720"/>
    </source>
</evidence>
<dbReference type="InterPro" id="IPR026912">
    <property type="entry name" value="Adenine_deam_C"/>
</dbReference>
<proteinExistence type="inferred from homology"/>
<comment type="similarity">
    <text evidence="1">Belongs to the metallo-dependent hydrolases superfamily. Adenine deaminase family.</text>
</comment>
<dbReference type="Pfam" id="PF01979">
    <property type="entry name" value="Amidohydro_1"/>
    <property type="match status" value="1"/>
</dbReference>
<dbReference type="SUPFAM" id="SSF51338">
    <property type="entry name" value="Composite domain of metallo-dependent hydrolases"/>
    <property type="match status" value="1"/>
</dbReference>
<dbReference type="RefSeq" id="WP_093193924.1">
    <property type="nucleotide sequence ID" value="NZ_FNEV01000006.1"/>
</dbReference>
<keyword evidence="8" id="KW-1185">Reference proteome</keyword>
<evidence type="ECO:0000256" key="1">
    <source>
        <dbReference type="ARBA" id="ARBA00006773"/>
    </source>
</evidence>
<dbReference type="Gene3D" id="2.30.40.10">
    <property type="entry name" value="Urease, subunit C, domain 1"/>
    <property type="match status" value="1"/>
</dbReference>
<dbReference type="Pfam" id="PF13382">
    <property type="entry name" value="Adenine_deam_C"/>
    <property type="match status" value="1"/>
</dbReference>
<evidence type="ECO:0000256" key="3">
    <source>
        <dbReference type="ARBA" id="ARBA00022801"/>
    </source>
</evidence>
<accession>A0A1G8UEA1</accession>
<keyword evidence="3" id="KW-0378">Hydrolase</keyword>
<dbReference type="PANTHER" id="PTHR11113">
    <property type="entry name" value="N-ACETYLGLUCOSAMINE-6-PHOSPHATE DEACETYLASE"/>
    <property type="match status" value="1"/>
</dbReference>
<evidence type="ECO:0000259" key="5">
    <source>
        <dbReference type="Pfam" id="PF01979"/>
    </source>
</evidence>
<reference evidence="8" key="1">
    <citation type="submission" date="2016-10" db="EMBL/GenBank/DDBJ databases">
        <authorList>
            <person name="Varghese N."/>
            <person name="Submissions S."/>
        </authorList>
    </citation>
    <scope>NUCLEOTIDE SEQUENCE [LARGE SCALE GENOMIC DNA]</scope>
    <source>
        <strain evidence="8">DSM 4771</strain>
    </source>
</reference>
<dbReference type="STRING" id="86666.SAMN04490247_2208"/>
<dbReference type="InterPro" id="IPR006680">
    <property type="entry name" value="Amidohydro-rel"/>
</dbReference>
<dbReference type="InterPro" id="IPR011059">
    <property type="entry name" value="Metal-dep_hydrolase_composite"/>
</dbReference>
<dbReference type="SUPFAM" id="SSF51556">
    <property type="entry name" value="Metallo-dependent hydrolases"/>
    <property type="match status" value="1"/>
</dbReference>
<sequence length="581" mass="66353">MNEQRFRWRNKQLRDHADVIDGKIAPSKVLKHITYLNVFLKQWMTGNIWIQDDRIVYVGPEMPENLYGTEIVEGKGEYAVPGYIEPHAHPFQLYNPQSFAEYASWGGTTTIINDNLMWLFLTEKKKAFSLLEEFMKLPVSMFWWGRFDAQTSLRDEKQRELEKQLPEWFTHDAVIQGGELTAWPEVLHEKDDQILHWMQEVRKARKRVEGHLPGASENTLTKMKLLGLDGDHEGMTAEEVMKRVELGYQTGVRHSSIRPDLPNIMKGLVEQDFQAYDRLMYTTDGSTPGFYKDGVIDSCIEIALEAGVPEIEAYLMASRYPAQHFWIGERLGAIAPGHIAHINLLEDKRKPTPHSVIAKGEWVKKNYEDVRSEVNIDWNGAGIKPLELDWSLDAEELQFSMPVGMDMVNDVIMKPYAVETNTTVDQLPEETNEAFLTLVDREGTWKVNTLLRGFTTSLGALCSSFSSTGDIILLGKKKEDMLQAFNRMKEIGGGIVLVHEGEIIFEIPLAHGGMMSEEPLNKLMEKESVLKKKLCEHGYCFGDPVYTLLFLSSTHLPYVRVTPLGLMEVKNKEVLFPAIMR</sequence>
<dbReference type="InterPro" id="IPR032466">
    <property type="entry name" value="Metal_Hydrolase"/>
</dbReference>
<evidence type="ECO:0000256" key="2">
    <source>
        <dbReference type="ARBA" id="ARBA00012782"/>
    </source>
</evidence>
<evidence type="ECO:0000313" key="7">
    <source>
        <dbReference type="EMBL" id="SDJ52047.1"/>
    </source>
</evidence>
<dbReference type="EMBL" id="FNEV01000006">
    <property type="protein sequence ID" value="SDJ52047.1"/>
    <property type="molecule type" value="Genomic_DNA"/>
</dbReference>
<dbReference type="EC" id="3.5.4.2" evidence="2"/>
<feature type="domain" description="Amidohydrolase-related" evidence="5">
    <location>
        <begin position="79"/>
        <end position="363"/>
    </location>
</feature>
<dbReference type="OrthoDB" id="9775607at2"/>
<dbReference type="GO" id="GO:0000034">
    <property type="term" value="F:adenine deaminase activity"/>
    <property type="evidence" value="ECO:0007669"/>
    <property type="project" value="UniProtKB-EC"/>
</dbReference>
<name>A0A1G8UEA1_9BACI</name>
<dbReference type="AlphaFoldDB" id="A0A1G8UEA1"/>
<dbReference type="Gene3D" id="3.20.20.140">
    <property type="entry name" value="Metal-dependent hydrolases"/>
    <property type="match status" value="1"/>
</dbReference>
<feature type="domain" description="Adenine deaminase C-terminal" evidence="6">
    <location>
        <begin position="427"/>
        <end position="572"/>
    </location>
</feature>
<dbReference type="Proteomes" id="UP000199225">
    <property type="component" value="Unassembled WGS sequence"/>
</dbReference>
<organism evidence="7 8">
    <name type="scientific">Salimicrobium halophilum</name>
    <dbReference type="NCBI Taxonomy" id="86666"/>
    <lineage>
        <taxon>Bacteria</taxon>
        <taxon>Bacillati</taxon>
        <taxon>Bacillota</taxon>
        <taxon>Bacilli</taxon>
        <taxon>Bacillales</taxon>
        <taxon>Bacillaceae</taxon>
        <taxon>Salimicrobium</taxon>
    </lineage>
</organism>
<dbReference type="PANTHER" id="PTHR11113:SF6">
    <property type="entry name" value="ADENINE DEAMINASE YERA-RELATED"/>
    <property type="match status" value="1"/>
</dbReference>
<comment type="catalytic activity">
    <reaction evidence="4">
        <text>adenine + H2O + H(+) = hypoxanthine + NH4(+)</text>
        <dbReference type="Rhea" id="RHEA:23688"/>
        <dbReference type="ChEBI" id="CHEBI:15377"/>
        <dbReference type="ChEBI" id="CHEBI:15378"/>
        <dbReference type="ChEBI" id="CHEBI:16708"/>
        <dbReference type="ChEBI" id="CHEBI:17368"/>
        <dbReference type="ChEBI" id="CHEBI:28938"/>
        <dbReference type="EC" id="3.5.4.2"/>
    </reaction>
</comment>
<evidence type="ECO:0000259" key="6">
    <source>
        <dbReference type="Pfam" id="PF13382"/>
    </source>
</evidence>
<evidence type="ECO:0000313" key="8">
    <source>
        <dbReference type="Proteomes" id="UP000199225"/>
    </source>
</evidence>
<gene>
    <name evidence="7" type="ORF">SAMN04490247_2208</name>
</gene>